<proteinExistence type="inferred from homology"/>
<dbReference type="Gene3D" id="2.40.160.120">
    <property type="match status" value="1"/>
</dbReference>
<sequence>MYSNNNINNNNPSGNTLNYYAKQTSLTRGLSPSKHPIIHGQLLKRGNIFKRYQKKYNFTFQDNILKCEKVGKDLTYSIDMRDAVVTRDKKSKKVFKIKSPHAKLILKAADENEREQWVQALTRVARIYDGEDISKRIEGFDNVDNSDKKNVKYIKTVKTVTLNQISDILQKQDYKLQSTLGESSRSHLSFLRDLKSLEQELESKKHKEKLQKIYEVAKTYQDQYMKAFEFMTQTNKNLHRILEEIAEKEIERNPIEFIRKENMSGKANEEFFSFDEENVFVDSGQEIDDENDNEYHQQEYNVVARYTQYLNKAAFGLQDQKNEGEGNKTSTAHMLEQDNQLVQELEDVFHDAKDYFTESIRQPSRQSNHKLNSSFKLNGLLFENNEELKGNQENDDPPEREVLPYFKDPKLKISIWTIIKDSIGKDITKMSVPVYFNDPTNILQKCASSMEYNNIIDQAIDQQDPIRRLAFIAVYSTTLLTVIEKNTTKPFNPLLGETFELITPSFKYIAEQVSHHPPITAFECQGNKGYRLFGNNRAKTKFNGKSLNLIPVYRIYIELTTHDERYEISQPTVSAHNLIIGNLYLDLGGKSVIRNCKTGDYCQLEYHKRGWSSSNSFKVDGEVYNKKKEILYRVEGKWNDSVGIINAKNGHREQIFVKNPQPDKHEYMYGFSRFMIQLNYLPNFMKSQIAPTDTRWRPDQRALESGDMKNAAYEKNRLEEKQRNVRRYNEKHNIAHKPIYFEEWKNPEDDQVYYVYNGQYFERDRKYKDWKRLPDLYSENLPPEVEQFDKKTKK</sequence>
<dbReference type="PANTHER" id="PTHR10972:SF205">
    <property type="entry name" value="OXYSTEROL-BINDING PROTEIN 1"/>
    <property type="match status" value="1"/>
</dbReference>
<dbReference type="Proteomes" id="UP000039865">
    <property type="component" value="Unassembled WGS sequence"/>
</dbReference>
<evidence type="ECO:0000256" key="2">
    <source>
        <dbReference type="ARBA" id="ARBA00022448"/>
    </source>
</evidence>
<dbReference type="InParanoid" id="A0A078A8B3"/>
<feature type="domain" description="PH" evidence="8">
    <location>
        <begin position="35"/>
        <end position="126"/>
    </location>
</feature>
<dbReference type="GO" id="GO:0120009">
    <property type="term" value="P:intermembrane lipid transfer"/>
    <property type="evidence" value="ECO:0007669"/>
    <property type="project" value="UniProtKB-ARBA"/>
</dbReference>
<dbReference type="FunCoup" id="A0A078A8B3">
    <property type="interactions" value="27"/>
</dbReference>
<feature type="coiled-coil region" evidence="7">
    <location>
        <begin position="191"/>
        <end position="251"/>
    </location>
</feature>
<evidence type="ECO:0000256" key="4">
    <source>
        <dbReference type="ARBA" id="ARBA00023055"/>
    </source>
</evidence>
<dbReference type="PANTHER" id="PTHR10972">
    <property type="entry name" value="OXYSTEROL-BINDING PROTEIN-RELATED"/>
    <property type="match status" value="1"/>
</dbReference>
<keyword evidence="5" id="KW-0446">Lipid-binding</keyword>
<dbReference type="CDD" id="cd00821">
    <property type="entry name" value="PH"/>
    <property type="match status" value="1"/>
</dbReference>
<evidence type="ECO:0000313" key="9">
    <source>
        <dbReference type="EMBL" id="CDW78464.1"/>
    </source>
</evidence>
<evidence type="ECO:0000256" key="7">
    <source>
        <dbReference type="SAM" id="Coils"/>
    </source>
</evidence>
<name>A0A078A8B3_STYLE</name>
<keyword evidence="10" id="KW-1185">Reference proteome</keyword>
<dbReference type="Gene3D" id="2.30.29.30">
    <property type="entry name" value="Pleckstrin-homology domain (PH domain)/Phosphotyrosine-binding domain (PTB)"/>
    <property type="match status" value="1"/>
</dbReference>
<keyword evidence="7" id="KW-0175">Coiled coil</keyword>
<gene>
    <name evidence="9" type="primary">Contig15236.g16229</name>
    <name evidence="9" type="ORF">STYLEM_7441</name>
</gene>
<dbReference type="FunFam" id="2.40.160.120:FF:000001">
    <property type="entry name" value="Oxysterol-binding protein"/>
    <property type="match status" value="1"/>
</dbReference>
<dbReference type="InterPro" id="IPR018494">
    <property type="entry name" value="Oxysterol-bd_CS"/>
</dbReference>
<dbReference type="GO" id="GO:0016020">
    <property type="term" value="C:membrane"/>
    <property type="evidence" value="ECO:0007669"/>
    <property type="project" value="TreeGrafter"/>
</dbReference>
<dbReference type="GO" id="GO:0005829">
    <property type="term" value="C:cytosol"/>
    <property type="evidence" value="ECO:0007669"/>
    <property type="project" value="TreeGrafter"/>
</dbReference>
<protein>
    <submittedName>
        <fullName evidence="9">Oxysterol-binding protein</fullName>
    </submittedName>
</protein>
<dbReference type="SMART" id="SM00233">
    <property type="entry name" value="PH"/>
    <property type="match status" value="1"/>
</dbReference>
<evidence type="ECO:0000256" key="6">
    <source>
        <dbReference type="RuleBase" id="RU003844"/>
    </source>
</evidence>
<dbReference type="OMA" id="QIMRDEF"/>
<keyword evidence="2" id="KW-0813">Transport</keyword>
<dbReference type="PROSITE" id="PS50003">
    <property type="entry name" value="PH_DOMAIN"/>
    <property type="match status" value="1"/>
</dbReference>
<dbReference type="InterPro" id="IPR011993">
    <property type="entry name" value="PH-like_dom_sf"/>
</dbReference>
<dbReference type="InterPro" id="IPR001849">
    <property type="entry name" value="PH_domain"/>
</dbReference>
<dbReference type="InterPro" id="IPR000648">
    <property type="entry name" value="Oxysterol-bd"/>
</dbReference>
<evidence type="ECO:0000256" key="1">
    <source>
        <dbReference type="ARBA" id="ARBA00008842"/>
    </source>
</evidence>
<dbReference type="AlphaFoldDB" id="A0A078A8B3"/>
<evidence type="ECO:0000259" key="8">
    <source>
        <dbReference type="PROSITE" id="PS50003"/>
    </source>
</evidence>
<keyword evidence="4" id="KW-0445">Lipid transport</keyword>
<evidence type="ECO:0000313" key="10">
    <source>
        <dbReference type="Proteomes" id="UP000039865"/>
    </source>
</evidence>
<accession>A0A078A8B3</accession>
<dbReference type="OrthoDB" id="1854502at2759"/>
<dbReference type="EMBL" id="CCKQ01007118">
    <property type="protein sequence ID" value="CDW78464.1"/>
    <property type="molecule type" value="Genomic_DNA"/>
</dbReference>
<dbReference type="InterPro" id="IPR037239">
    <property type="entry name" value="OSBP_sf"/>
</dbReference>
<dbReference type="Pfam" id="PF01237">
    <property type="entry name" value="Oxysterol_BP"/>
    <property type="match status" value="1"/>
</dbReference>
<dbReference type="SUPFAM" id="SSF50729">
    <property type="entry name" value="PH domain-like"/>
    <property type="match status" value="1"/>
</dbReference>
<dbReference type="GO" id="GO:0032934">
    <property type="term" value="F:sterol binding"/>
    <property type="evidence" value="ECO:0007669"/>
    <property type="project" value="TreeGrafter"/>
</dbReference>
<dbReference type="PROSITE" id="PS01013">
    <property type="entry name" value="OSBP"/>
    <property type="match status" value="1"/>
</dbReference>
<organism evidence="9 10">
    <name type="scientific">Stylonychia lemnae</name>
    <name type="common">Ciliate</name>
    <dbReference type="NCBI Taxonomy" id="5949"/>
    <lineage>
        <taxon>Eukaryota</taxon>
        <taxon>Sar</taxon>
        <taxon>Alveolata</taxon>
        <taxon>Ciliophora</taxon>
        <taxon>Intramacronucleata</taxon>
        <taxon>Spirotrichea</taxon>
        <taxon>Stichotrichia</taxon>
        <taxon>Sporadotrichida</taxon>
        <taxon>Oxytrichidae</taxon>
        <taxon>Stylonychinae</taxon>
        <taxon>Stylonychia</taxon>
    </lineage>
</organism>
<dbReference type="Pfam" id="PF00169">
    <property type="entry name" value="PH"/>
    <property type="match status" value="1"/>
</dbReference>
<reference evidence="9 10" key="1">
    <citation type="submission" date="2014-06" db="EMBL/GenBank/DDBJ databases">
        <authorList>
            <person name="Swart Estienne"/>
        </authorList>
    </citation>
    <scope>NUCLEOTIDE SEQUENCE [LARGE SCALE GENOMIC DNA]</scope>
    <source>
        <strain evidence="9 10">130c</strain>
    </source>
</reference>
<keyword evidence="3" id="KW-0597">Phosphoprotein</keyword>
<evidence type="ECO:0000256" key="5">
    <source>
        <dbReference type="ARBA" id="ARBA00023121"/>
    </source>
</evidence>
<dbReference type="SUPFAM" id="SSF144000">
    <property type="entry name" value="Oxysterol-binding protein-like"/>
    <property type="match status" value="1"/>
</dbReference>
<dbReference type="Gene3D" id="3.30.70.3490">
    <property type="match status" value="1"/>
</dbReference>
<evidence type="ECO:0000256" key="3">
    <source>
        <dbReference type="ARBA" id="ARBA00022553"/>
    </source>
</evidence>
<comment type="similarity">
    <text evidence="1 6">Belongs to the OSBP family.</text>
</comment>